<feature type="compositionally biased region" description="Polar residues" evidence="1">
    <location>
        <begin position="114"/>
        <end position="124"/>
    </location>
</feature>
<feature type="compositionally biased region" description="Low complexity" evidence="1">
    <location>
        <begin position="166"/>
        <end position="180"/>
    </location>
</feature>
<dbReference type="Gene3D" id="1.10.10.60">
    <property type="entry name" value="Homeodomain-like"/>
    <property type="match status" value="1"/>
</dbReference>
<evidence type="ECO:0000313" key="3">
    <source>
        <dbReference type="Proteomes" id="UP000318416"/>
    </source>
</evidence>
<feature type="compositionally biased region" description="Polar residues" evidence="1">
    <location>
        <begin position="252"/>
        <end position="269"/>
    </location>
</feature>
<accession>A0A561EJ45</accession>
<dbReference type="EMBL" id="VIVR01000001">
    <property type="protein sequence ID" value="TWE15637.1"/>
    <property type="molecule type" value="Genomic_DNA"/>
</dbReference>
<evidence type="ECO:0008006" key="4">
    <source>
        <dbReference type="Google" id="ProtNLM"/>
    </source>
</evidence>
<protein>
    <recommendedName>
        <fullName evidence="4">Transposase</fullName>
    </recommendedName>
</protein>
<evidence type="ECO:0000256" key="1">
    <source>
        <dbReference type="SAM" id="MobiDB-lite"/>
    </source>
</evidence>
<reference evidence="2 3" key="1">
    <citation type="submission" date="2019-06" db="EMBL/GenBank/DDBJ databases">
        <title>Sequencing the genomes of 1000 actinobacteria strains.</title>
        <authorList>
            <person name="Klenk H.-P."/>
        </authorList>
    </citation>
    <scope>NUCLEOTIDE SEQUENCE [LARGE SCALE GENOMIC DNA]</scope>
    <source>
        <strain evidence="2 3">DSM 41649</strain>
    </source>
</reference>
<feature type="compositionally biased region" description="Low complexity" evidence="1">
    <location>
        <begin position="74"/>
        <end position="93"/>
    </location>
</feature>
<name>A0A561EJ45_9ACTN</name>
<comment type="caution">
    <text evidence="2">The sequence shown here is derived from an EMBL/GenBank/DDBJ whole genome shotgun (WGS) entry which is preliminary data.</text>
</comment>
<keyword evidence="3" id="KW-1185">Reference proteome</keyword>
<organism evidence="2 3">
    <name type="scientific">Kitasatospora atroaurantiaca</name>
    <dbReference type="NCBI Taxonomy" id="285545"/>
    <lineage>
        <taxon>Bacteria</taxon>
        <taxon>Bacillati</taxon>
        <taxon>Actinomycetota</taxon>
        <taxon>Actinomycetes</taxon>
        <taxon>Kitasatosporales</taxon>
        <taxon>Streptomycetaceae</taxon>
        <taxon>Kitasatospora</taxon>
    </lineage>
</organism>
<feature type="compositionally biased region" description="Basic residues" evidence="1">
    <location>
        <begin position="137"/>
        <end position="146"/>
    </location>
</feature>
<feature type="compositionally biased region" description="Low complexity" evidence="1">
    <location>
        <begin position="206"/>
        <end position="215"/>
    </location>
</feature>
<dbReference type="Proteomes" id="UP000318416">
    <property type="component" value="Unassembled WGS sequence"/>
</dbReference>
<evidence type="ECO:0000313" key="2">
    <source>
        <dbReference type="EMBL" id="TWE15637.1"/>
    </source>
</evidence>
<dbReference type="AlphaFoldDB" id="A0A561EJ45"/>
<proteinExistence type="predicted"/>
<feature type="region of interest" description="Disordered" evidence="1">
    <location>
        <begin position="20"/>
        <end position="276"/>
    </location>
</feature>
<sequence length="276" mass="29600">MVMKHCPPEFKADAVALYESRPGSTIKSVADDLGNRPGDPAELDPGGRQAHAPGRPGSPACDCGDHAAPPPRSAPSTSATSPTCPSAPAASSTWRPSSTWHPGAWPAGRRPTTRAPTWSSTPCTRRTHPHQPDRSRPAHRPRKSIHQPRAFTDACRRAGVRQSMGAAAAARTTQRPRASTPLSNGSCCKDAEAGPRARGPSGGLPLGTPLQHRPTPLQPRTPQPHRLRDGTQHNINYPDQSRIARVQHPGSRPTNDQKPARSRSGNTNLHCHIREL</sequence>
<gene>
    <name evidence="2" type="ORF">FB465_0558</name>
</gene>